<proteinExistence type="predicted"/>
<dbReference type="PANTHER" id="PTHR14918">
    <property type="entry name" value="KICSTOR COMPLEX PROTEIN SZT2"/>
    <property type="match status" value="1"/>
</dbReference>
<name>A0AA40KR91_9HYME</name>
<feature type="region of interest" description="Disordered" evidence="1">
    <location>
        <begin position="864"/>
        <end position="885"/>
    </location>
</feature>
<comment type="caution">
    <text evidence="2">The sequence shown here is derived from an EMBL/GenBank/DDBJ whole genome shotgun (WGS) entry which is preliminary data.</text>
</comment>
<evidence type="ECO:0000313" key="3">
    <source>
        <dbReference type="Proteomes" id="UP001177670"/>
    </source>
</evidence>
<protein>
    <recommendedName>
        <fullName evidence="4">Protein SZT2</fullName>
    </recommendedName>
</protein>
<accession>A0AA40KR91</accession>
<dbReference type="Proteomes" id="UP001177670">
    <property type="component" value="Unassembled WGS sequence"/>
</dbReference>
<dbReference type="AlphaFoldDB" id="A0AA40KR91"/>
<dbReference type="InterPro" id="IPR033228">
    <property type="entry name" value="SZT2"/>
</dbReference>
<feature type="compositionally biased region" description="Acidic residues" evidence="1">
    <location>
        <begin position="870"/>
        <end position="885"/>
    </location>
</feature>
<dbReference type="EMBL" id="JAHYIQ010000008">
    <property type="protein sequence ID" value="KAK1129855.1"/>
    <property type="molecule type" value="Genomic_DNA"/>
</dbReference>
<sequence>MNIMPSTKSEENVILEADTVFLLMRKGFPISRNVRAQWMLEHLDTMISIQCSNSKTKEAAELEVASVLPKNKSGSWSPETSHQYLYKVTSTTSIIFLAYKYRMVFNLDLSPSLATVDIQHGEIVIDEVYMTTKHFLESIIRPFTIPGSKRIMQPEIYVTIIAHTPFFTSPAQQVLVQGWLVTSDNVKQLTDFIENQLHVLEEKVACVTAIASQQLENLKAENERLVGGLFEESNACPNKNNNTCLVSTSLISPESSFINMLRYGMLALTLLPEHSCAHMIVVSDGVVGNTDVHVLDSVIQQLRATTIACSFLHVGSTYHPHCADGLVPYQELLHFIARATLGTYMSFRPYPVDLNETEMNVYHKSFLCWQLYREVCCNIAPDYSNWHSKNSLFYEEKSTQFLQKKQIEDKVTCTLSSLLCCRLREGYLIKTANVRDEILEICFVLLWKSSVLLEYVVTCPWLTKSLSVSNTIQYTITTEAPYEFLHDITCLSKKPLKSQYRQGVVNRFWATLTSLTESDSMLAHFSWFPEFGWTWYSVPDTIRSGMPVFYLSAYPSPSTVQLSDAACPQFGQIWQPVVSLNPLQWARWMHTQRVTLILSHDRPLPKHLHQANQSGRFQCVQSRQAAAVLYAMLKNWATFVLVENHTYVQFIYREADKPPVSFSLIRINCKALCVILNIAFAAGTEGVVRHNVVVDLLDRLSKLTLPNRPTEQKETPSCTIIHKSLEKILIRYERMPTDLSSIVFPDGTLPISTRLTPMFGGILTTSLSRYLYHNRWLWHVKRPLVQTIPGIVLPRLNITAIARILSTITKMRLAEGFNFSYSAAGIINMVLEVQMQRVGENDTTYPCIIQYILFPPHVMSNTTLERDSASEEDTDEGTADGEISVEDAEGSGDFQIISEIWIEPQCGFSQLPVQSTATYMNRLQYHEIPDARNFPADFGGCSDGCPVCEDLWCKWCQSKKLVNQWFSDRKIEGNMCIKLSINCVSLSLPRWGLDIDEGTQNKIFLSVGSGIYKAQHVADCLLVF</sequence>
<dbReference type="GO" id="GO:0005777">
    <property type="term" value="C:peroxisome"/>
    <property type="evidence" value="ECO:0007669"/>
    <property type="project" value="InterPro"/>
</dbReference>
<evidence type="ECO:0000313" key="2">
    <source>
        <dbReference type="EMBL" id="KAK1129855.1"/>
    </source>
</evidence>
<evidence type="ECO:0008006" key="4">
    <source>
        <dbReference type="Google" id="ProtNLM"/>
    </source>
</evidence>
<dbReference type="PANTHER" id="PTHR14918:SF3">
    <property type="entry name" value="KICSTOR COMPLEX PROTEIN SZT2"/>
    <property type="match status" value="1"/>
</dbReference>
<evidence type="ECO:0000256" key="1">
    <source>
        <dbReference type="SAM" id="MobiDB-lite"/>
    </source>
</evidence>
<organism evidence="2 3">
    <name type="scientific">Melipona bicolor</name>
    <dbReference type="NCBI Taxonomy" id="60889"/>
    <lineage>
        <taxon>Eukaryota</taxon>
        <taxon>Metazoa</taxon>
        <taxon>Ecdysozoa</taxon>
        <taxon>Arthropoda</taxon>
        <taxon>Hexapoda</taxon>
        <taxon>Insecta</taxon>
        <taxon>Pterygota</taxon>
        <taxon>Neoptera</taxon>
        <taxon>Endopterygota</taxon>
        <taxon>Hymenoptera</taxon>
        <taxon>Apocrita</taxon>
        <taxon>Aculeata</taxon>
        <taxon>Apoidea</taxon>
        <taxon>Anthophila</taxon>
        <taxon>Apidae</taxon>
        <taxon>Melipona</taxon>
    </lineage>
</organism>
<gene>
    <name evidence="2" type="ORF">K0M31_019563</name>
</gene>
<keyword evidence="3" id="KW-1185">Reference proteome</keyword>
<reference evidence="2" key="1">
    <citation type="submission" date="2021-10" db="EMBL/GenBank/DDBJ databases">
        <title>Melipona bicolor Genome sequencing and assembly.</title>
        <authorList>
            <person name="Araujo N.S."/>
            <person name="Arias M.C."/>
        </authorList>
    </citation>
    <scope>NUCLEOTIDE SEQUENCE</scope>
    <source>
        <strain evidence="2">USP_2M_L1-L4_2017</strain>
        <tissue evidence="2">Whole body</tissue>
    </source>
</reference>